<dbReference type="Proteomes" id="UP000256542">
    <property type="component" value="Unassembled WGS sequence"/>
</dbReference>
<dbReference type="EMBL" id="QUNG01000001">
    <property type="protein sequence ID" value="REG87020.1"/>
    <property type="molecule type" value="Genomic_DNA"/>
</dbReference>
<organism evidence="3 4">
    <name type="scientific">Marinomonas pollencensis</name>
    <dbReference type="NCBI Taxonomy" id="491954"/>
    <lineage>
        <taxon>Bacteria</taxon>
        <taxon>Pseudomonadati</taxon>
        <taxon>Pseudomonadota</taxon>
        <taxon>Gammaproteobacteria</taxon>
        <taxon>Oceanospirillales</taxon>
        <taxon>Oceanospirillaceae</taxon>
        <taxon>Marinomonas</taxon>
    </lineage>
</organism>
<reference evidence="3 4" key="1">
    <citation type="submission" date="2018-08" db="EMBL/GenBank/DDBJ databases">
        <title>Genomic Encyclopedia of Type Strains, Phase III (KMG-III): the genomes of soil and plant-associated and newly described type strains.</title>
        <authorList>
            <person name="Whitman W."/>
        </authorList>
    </citation>
    <scope>NUCLEOTIDE SEQUENCE [LARGE SCALE GENOMIC DNA]</scope>
    <source>
        <strain evidence="3 4">CECT 7375</strain>
    </source>
</reference>
<dbReference type="InterPro" id="IPR002901">
    <property type="entry name" value="MGlyc_endo_b_GlcNAc-like_dom"/>
</dbReference>
<accession>A0A3E0DUA1</accession>
<evidence type="ECO:0000256" key="1">
    <source>
        <dbReference type="SAM" id="MobiDB-lite"/>
    </source>
</evidence>
<sequence>MERKILWLISFALLFILWLKIEPADDVVSDQSKSQVLESTNDKASERSGEATTDEKKYFKAHPVNKKTPNFLAIKDIKQRKMAFFNFLTPYVDQKNTLLLAERQRLIKLREKTNSLSRKDKNWINGLMSNYKLDKVENISTANIDELLTHIDIVPTSLVLAQAANESAWGTSRFATEGNNFFGQWCFRKGCGLVPESRDDDADHEVRRFADARESVFAYIDNLNSNNAYQELRGIRRDLRQNGAPITGLELVHGLDHYSQRGQDYVDEIEGLIQYNKLWRFNADNRNKQNAKK</sequence>
<keyword evidence="4" id="KW-1185">Reference proteome</keyword>
<dbReference type="InterPro" id="IPR053195">
    <property type="entry name" value="Bax-like"/>
</dbReference>
<evidence type="ECO:0000313" key="4">
    <source>
        <dbReference type="Proteomes" id="UP000256542"/>
    </source>
</evidence>
<feature type="region of interest" description="Disordered" evidence="1">
    <location>
        <begin position="32"/>
        <end position="56"/>
    </location>
</feature>
<comment type="caution">
    <text evidence="3">The sequence shown here is derived from an EMBL/GenBank/DDBJ whole genome shotgun (WGS) entry which is preliminary data.</text>
</comment>
<dbReference type="OrthoDB" id="9788155at2"/>
<dbReference type="Gene3D" id="1.10.530.10">
    <property type="match status" value="1"/>
</dbReference>
<dbReference type="AlphaFoldDB" id="A0A3E0DUA1"/>
<gene>
    <name evidence="3" type="ORF">DFP81_101591</name>
</gene>
<dbReference type="RefSeq" id="WP_115896244.1">
    <property type="nucleotide sequence ID" value="NZ_QUNG01000001.1"/>
</dbReference>
<proteinExistence type="predicted"/>
<feature type="domain" description="Mannosyl-glycoprotein endo-beta-N-acetylglucosamidase-like" evidence="2">
    <location>
        <begin position="147"/>
        <end position="277"/>
    </location>
</feature>
<dbReference type="PANTHER" id="PTHR40572">
    <property type="entry name" value="PROTEIN BAX"/>
    <property type="match status" value="1"/>
</dbReference>
<evidence type="ECO:0000313" key="3">
    <source>
        <dbReference type="EMBL" id="REG87020.1"/>
    </source>
</evidence>
<name>A0A3E0DUA1_9GAMM</name>
<dbReference type="PANTHER" id="PTHR40572:SF1">
    <property type="entry name" value="PROTEIN BAX"/>
    <property type="match status" value="1"/>
</dbReference>
<dbReference type="Pfam" id="PF01832">
    <property type="entry name" value="Glucosaminidase"/>
    <property type="match status" value="1"/>
</dbReference>
<protein>
    <submittedName>
        <fullName evidence="3">Bax protein</fullName>
    </submittedName>
</protein>
<dbReference type="GO" id="GO:0004040">
    <property type="term" value="F:amidase activity"/>
    <property type="evidence" value="ECO:0007669"/>
    <property type="project" value="InterPro"/>
</dbReference>
<feature type="compositionally biased region" description="Basic and acidic residues" evidence="1">
    <location>
        <begin position="40"/>
        <end position="56"/>
    </location>
</feature>
<evidence type="ECO:0000259" key="2">
    <source>
        <dbReference type="Pfam" id="PF01832"/>
    </source>
</evidence>